<organism evidence="1 2">
    <name type="scientific">Tenacibaculum platacis</name>
    <dbReference type="NCBI Taxonomy" id="3137852"/>
    <lineage>
        <taxon>Bacteria</taxon>
        <taxon>Pseudomonadati</taxon>
        <taxon>Bacteroidota</taxon>
        <taxon>Flavobacteriia</taxon>
        <taxon>Flavobacteriales</taxon>
        <taxon>Flavobacteriaceae</taxon>
        <taxon>Tenacibaculum</taxon>
    </lineage>
</organism>
<protein>
    <submittedName>
        <fullName evidence="1">Uncharacterized protein</fullName>
    </submittedName>
</protein>
<reference evidence="1 2" key="1">
    <citation type="submission" date="2024-05" db="EMBL/GenBank/DDBJ databases">
        <authorList>
            <person name="Duchaud E."/>
        </authorList>
    </citation>
    <scope>NUCLEOTIDE SEQUENCE [LARGE SCALE GENOMIC DNA]</scope>
    <source>
        <strain evidence="1">Ena-SAMPLE-TAB-13-05-2024-13:56:06:370-140302</strain>
    </source>
</reference>
<sequence length="41" mass="4891">MQPIEFLSMFVTEFKENMKNICTYKQWTSVVRPPSSRACYV</sequence>
<evidence type="ECO:0000313" key="1">
    <source>
        <dbReference type="EMBL" id="CAL2076807.1"/>
    </source>
</evidence>
<comment type="caution">
    <text evidence="1">The sequence shown here is derived from an EMBL/GenBank/DDBJ whole genome shotgun (WGS) entry which is preliminary data.</text>
</comment>
<accession>A0ABM9NS15</accession>
<dbReference type="Proteomes" id="UP001497416">
    <property type="component" value="Unassembled WGS sequence"/>
</dbReference>
<dbReference type="EMBL" id="CAXIXY010000003">
    <property type="protein sequence ID" value="CAL2076807.1"/>
    <property type="molecule type" value="Genomic_DNA"/>
</dbReference>
<keyword evidence="2" id="KW-1185">Reference proteome</keyword>
<proteinExistence type="predicted"/>
<gene>
    <name evidence="1" type="ORF">T190607A01A_10423</name>
</gene>
<name>A0ABM9NS15_9FLAO</name>
<evidence type="ECO:0000313" key="2">
    <source>
        <dbReference type="Proteomes" id="UP001497416"/>
    </source>
</evidence>